<name>A0ABR3Q4Y6_9TREE</name>
<evidence type="ECO:0000256" key="2">
    <source>
        <dbReference type="SAM" id="MobiDB-lite"/>
    </source>
</evidence>
<protein>
    <recommendedName>
        <fullName evidence="6">Alpha-1,6-mannosyltransferase</fullName>
    </recommendedName>
</protein>
<organism evidence="4 5">
    <name type="scientific">Vanrija albida</name>
    <dbReference type="NCBI Taxonomy" id="181172"/>
    <lineage>
        <taxon>Eukaryota</taxon>
        <taxon>Fungi</taxon>
        <taxon>Dikarya</taxon>
        <taxon>Basidiomycota</taxon>
        <taxon>Agaricomycotina</taxon>
        <taxon>Tremellomycetes</taxon>
        <taxon>Trichosporonales</taxon>
        <taxon>Trichosporonaceae</taxon>
        <taxon>Vanrija</taxon>
    </lineage>
</organism>
<dbReference type="InterPro" id="IPR029044">
    <property type="entry name" value="Nucleotide-diphossugar_trans"/>
</dbReference>
<evidence type="ECO:0000313" key="5">
    <source>
        <dbReference type="Proteomes" id="UP001565368"/>
    </source>
</evidence>
<dbReference type="PANTHER" id="PTHR31834:SF1">
    <property type="entry name" value="INITIATION-SPECIFIC ALPHA-1,6-MANNOSYLTRANSFERASE"/>
    <property type="match status" value="1"/>
</dbReference>
<dbReference type="PANTHER" id="PTHR31834">
    <property type="entry name" value="INITIATION-SPECIFIC ALPHA-1,6-MANNOSYLTRANSFERASE"/>
    <property type="match status" value="1"/>
</dbReference>
<keyword evidence="3" id="KW-0472">Membrane</keyword>
<dbReference type="GeneID" id="95984839"/>
<evidence type="ECO:0000256" key="3">
    <source>
        <dbReference type="SAM" id="Phobius"/>
    </source>
</evidence>
<keyword evidence="5" id="KW-1185">Reference proteome</keyword>
<keyword evidence="3" id="KW-1133">Transmembrane helix</keyword>
<comment type="similarity">
    <text evidence="1">Belongs to the glycosyltransferase 32 family.</text>
</comment>
<dbReference type="Pfam" id="PF04488">
    <property type="entry name" value="Gly_transf_sug"/>
    <property type="match status" value="1"/>
</dbReference>
<keyword evidence="3" id="KW-0812">Transmembrane</keyword>
<evidence type="ECO:0000313" key="4">
    <source>
        <dbReference type="EMBL" id="KAL1409799.1"/>
    </source>
</evidence>
<gene>
    <name evidence="4" type="ORF">Q8F55_003796</name>
</gene>
<accession>A0ABR3Q4Y6</accession>
<dbReference type="InterPro" id="IPR007577">
    <property type="entry name" value="GlycoTrfase_DXD_sugar-bd_CS"/>
</dbReference>
<feature type="region of interest" description="Disordered" evidence="2">
    <location>
        <begin position="78"/>
        <end position="103"/>
    </location>
</feature>
<reference evidence="4 5" key="1">
    <citation type="submission" date="2023-08" db="EMBL/GenBank/DDBJ databases">
        <title>Annotated Genome Sequence of Vanrija albida AlHP1.</title>
        <authorList>
            <person name="Herzog R."/>
        </authorList>
    </citation>
    <scope>NUCLEOTIDE SEQUENCE [LARGE SCALE GENOMIC DNA]</scope>
    <source>
        <strain evidence="4 5">AlHP1</strain>
    </source>
</reference>
<sequence length="513" mass="57350">MASTDQATISDYTSAWSRAWSATTPTGDEKRANWIHLPRVRTRRAFIQVILGCTLFVGAAFYLVSDTGRIEGWRVGGGAADASAPPSDPSHGRQITDLPSDPLHRWGIGTPQSKYLVAGLRAWPDNGDLGEPTSELGEVADASFTYGARTLAEYRAQLREFVDVSFPKRARAVLQASLDTYLWEQRNASRVAWDTEKRVWQTDKDGESRNTDEVLTWATGWAAREGWDWKLYRDQEARDWEESQLKEHGVVSQVHYLWTHLPTGILRSDMFRYLVLLLRGGIYSDTDTSLLKPPSMWGRDAKLWKDGAGWMTDGERERIAAGESAADVLGQPSVIVGVEADVGDREDWNDWWPRPLQLVQWTMASAPYHPIALAAVMRMVHQTAKAADWAASRWGEVQALRAAGDWDAADRLAETHVLKNPKDGGPIGIMNWSGPGVWTDAVLNYLRVRYGVRWVDLRGLREPLRIGDVVVLPVTGFSPGVGNFGSQLPQDAQAMVEHHFAGSWKENGLDKYR</sequence>
<dbReference type="EMBL" id="JBBXJM010000003">
    <property type="protein sequence ID" value="KAL1409799.1"/>
    <property type="molecule type" value="Genomic_DNA"/>
</dbReference>
<evidence type="ECO:0000256" key="1">
    <source>
        <dbReference type="ARBA" id="ARBA00009003"/>
    </source>
</evidence>
<feature type="transmembrane region" description="Helical" evidence="3">
    <location>
        <begin position="45"/>
        <end position="64"/>
    </location>
</feature>
<dbReference type="RefSeq" id="XP_069209743.1">
    <property type="nucleotide sequence ID" value="XM_069352325.1"/>
</dbReference>
<dbReference type="Proteomes" id="UP001565368">
    <property type="component" value="Unassembled WGS sequence"/>
</dbReference>
<proteinExistence type="inferred from homology"/>
<dbReference type="Gene3D" id="3.90.550.20">
    <property type="match status" value="1"/>
</dbReference>
<dbReference type="SUPFAM" id="SSF53448">
    <property type="entry name" value="Nucleotide-diphospho-sugar transferases"/>
    <property type="match status" value="1"/>
</dbReference>
<evidence type="ECO:0008006" key="6">
    <source>
        <dbReference type="Google" id="ProtNLM"/>
    </source>
</evidence>
<dbReference type="InterPro" id="IPR039367">
    <property type="entry name" value="Och1-like"/>
</dbReference>
<comment type="caution">
    <text evidence="4">The sequence shown here is derived from an EMBL/GenBank/DDBJ whole genome shotgun (WGS) entry which is preliminary data.</text>
</comment>